<proteinExistence type="predicted"/>
<dbReference type="Proteomes" id="UP001177021">
    <property type="component" value="Unassembled WGS sequence"/>
</dbReference>
<comment type="caution">
    <text evidence="1">The sequence shown here is derived from an EMBL/GenBank/DDBJ whole genome shotgun (WGS) entry which is preliminary data.</text>
</comment>
<evidence type="ECO:0000313" key="2">
    <source>
        <dbReference type="Proteomes" id="UP001177021"/>
    </source>
</evidence>
<protein>
    <submittedName>
        <fullName evidence="1">Uncharacterized protein</fullName>
    </submittedName>
</protein>
<evidence type="ECO:0000313" key="1">
    <source>
        <dbReference type="EMBL" id="CAJ2631939.1"/>
    </source>
</evidence>
<sequence>MVHCNVYDSKGDWMYWMTTIYAQNHLEQRRKLWNDIATLHSQQQGPWFLMGDFNNVLKSQDRIGGRDVTESEYRDLSNMMDITSLYEMDSNGDHFTWSNKQRDGAIYSRIDRVIGNIDWLQKDYTLHVMHPSVSDHSLLCLKSAEGTMRKRKNQFKFLNSSADLDGFLYAVANSWHEQISGRPMYVLWKKLQRLQPILKEISKPLSDVKLQISKARENLLKAQLDLGLDRMNADKIEVVKQCNDDLLNWQETEENFLQQKSKLEWLKLGDGNNSYFHASIKTRSASKNMNVLYTKDGTQLTTQDVIEEEVMSFYSKLMGTADNDLNGVDITVMREGPQLNNEQREKLIGPITDKEITDALQSIGDPKSPGIDGYKACFFKKAWNIVKHDVLGAVHDFFDNGRLYKAANCTLVTLIPKTNEARKIKEYRPISCCSTIYKIISKVLTRRMGEVMTSIVGQNQAAFVPGQIIHNHILLTYELIKGYNRKWGTPRGDKGSVTLMLEAFDKFSKSTGLKVNPSKCCIFFGGVDQSSKDDIQRITHFEEGKLPFRYLGIPMTSKKLAIQNYMGLIDKIVGRITHWSSKLLSYAGRIQLLNKKSRKAPVAWKTICQPKRNGGLNLIDLEVWNRITLLKLLWNLSGKSDSLWVKWVHTYYIKNQQIMEACIPDNASWIMKAIMQHRDGIHQNLVWIEMLNASKFSMKKMYTAVHDRAQSVVWRTLFYGNVAWPRALVNLWLACNERLATRD</sequence>
<dbReference type="EMBL" id="CASHSV030000001">
    <property type="protein sequence ID" value="CAJ2631939.1"/>
    <property type="molecule type" value="Genomic_DNA"/>
</dbReference>
<gene>
    <name evidence="1" type="ORF">MILVUS5_LOCUS3351</name>
</gene>
<name>A0ACB0II85_TRIPR</name>
<accession>A0ACB0II85</accession>
<keyword evidence="2" id="KW-1185">Reference proteome</keyword>
<organism evidence="1 2">
    <name type="scientific">Trifolium pratense</name>
    <name type="common">Red clover</name>
    <dbReference type="NCBI Taxonomy" id="57577"/>
    <lineage>
        <taxon>Eukaryota</taxon>
        <taxon>Viridiplantae</taxon>
        <taxon>Streptophyta</taxon>
        <taxon>Embryophyta</taxon>
        <taxon>Tracheophyta</taxon>
        <taxon>Spermatophyta</taxon>
        <taxon>Magnoliopsida</taxon>
        <taxon>eudicotyledons</taxon>
        <taxon>Gunneridae</taxon>
        <taxon>Pentapetalae</taxon>
        <taxon>rosids</taxon>
        <taxon>fabids</taxon>
        <taxon>Fabales</taxon>
        <taxon>Fabaceae</taxon>
        <taxon>Papilionoideae</taxon>
        <taxon>50 kb inversion clade</taxon>
        <taxon>NPAAA clade</taxon>
        <taxon>Hologalegina</taxon>
        <taxon>IRL clade</taxon>
        <taxon>Trifolieae</taxon>
        <taxon>Trifolium</taxon>
    </lineage>
</organism>
<reference evidence="1" key="1">
    <citation type="submission" date="2023-10" db="EMBL/GenBank/DDBJ databases">
        <authorList>
            <person name="Rodriguez Cubillos JULIANA M."/>
            <person name="De Vega J."/>
        </authorList>
    </citation>
    <scope>NUCLEOTIDE SEQUENCE</scope>
</reference>